<dbReference type="GO" id="GO:0008270">
    <property type="term" value="F:zinc ion binding"/>
    <property type="evidence" value="ECO:0007669"/>
    <property type="project" value="TreeGrafter"/>
</dbReference>
<dbReference type="InterPro" id="IPR016193">
    <property type="entry name" value="Cytidine_deaminase-like"/>
</dbReference>
<dbReference type="RefSeq" id="WP_129219450.1">
    <property type="nucleotide sequence ID" value="NZ_QYBC01000009.1"/>
</dbReference>
<reference evidence="3 4" key="1">
    <citation type="submission" date="2018-09" db="EMBL/GenBank/DDBJ databases">
        <authorList>
            <person name="Grouzdev D.S."/>
            <person name="Krutkina M.S."/>
        </authorList>
    </citation>
    <scope>NUCLEOTIDE SEQUENCE [LARGE SCALE GENOMIC DNA]</scope>
    <source>
        <strain evidence="3 4">RmlP001</strain>
    </source>
</reference>
<comment type="caution">
    <text evidence="3">The sequence shown here is derived from an EMBL/GenBank/DDBJ whole genome shotgun (WGS) entry which is preliminary data.</text>
</comment>
<keyword evidence="4" id="KW-1185">Reference proteome</keyword>
<dbReference type="AlphaFoldDB" id="A0A4Q2RBI3"/>
<protein>
    <submittedName>
        <fullName evidence="3">Cytidine deaminase</fullName>
    </submittedName>
</protein>
<evidence type="ECO:0000313" key="3">
    <source>
        <dbReference type="EMBL" id="RYB04690.1"/>
    </source>
</evidence>
<gene>
    <name evidence="3" type="ORF">D3272_12155</name>
</gene>
<evidence type="ECO:0000259" key="2">
    <source>
        <dbReference type="PROSITE" id="PS51747"/>
    </source>
</evidence>
<dbReference type="CDD" id="cd01283">
    <property type="entry name" value="cytidine_deaminase"/>
    <property type="match status" value="1"/>
</dbReference>
<dbReference type="Pfam" id="PF00383">
    <property type="entry name" value="dCMP_cyt_deam_1"/>
    <property type="match status" value="1"/>
</dbReference>
<dbReference type="InterPro" id="IPR002125">
    <property type="entry name" value="CMP_dCMP_dom"/>
</dbReference>
<evidence type="ECO:0000313" key="4">
    <source>
        <dbReference type="Proteomes" id="UP000289411"/>
    </source>
</evidence>
<dbReference type="GO" id="GO:0055086">
    <property type="term" value="P:nucleobase-containing small molecule metabolic process"/>
    <property type="evidence" value="ECO:0007669"/>
    <property type="project" value="UniProtKB-ARBA"/>
</dbReference>
<dbReference type="PANTHER" id="PTHR11644:SF2">
    <property type="entry name" value="CYTIDINE DEAMINASE"/>
    <property type="match status" value="1"/>
</dbReference>
<evidence type="ECO:0000256" key="1">
    <source>
        <dbReference type="ARBA" id="ARBA00006576"/>
    </source>
</evidence>
<dbReference type="Gene3D" id="3.40.140.10">
    <property type="entry name" value="Cytidine Deaminase, domain 2"/>
    <property type="match status" value="1"/>
</dbReference>
<dbReference type="PANTHER" id="PTHR11644">
    <property type="entry name" value="CYTIDINE DEAMINASE"/>
    <property type="match status" value="1"/>
</dbReference>
<dbReference type="NCBIfam" id="NF005314">
    <property type="entry name" value="PRK06848.1"/>
    <property type="match status" value="1"/>
</dbReference>
<dbReference type="SUPFAM" id="SSF53927">
    <property type="entry name" value="Cytidine deaminase-like"/>
    <property type="match status" value="1"/>
</dbReference>
<dbReference type="EMBL" id="QYBC01000009">
    <property type="protein sequence ID" value="RYB04690.1"/>
    <property type="molecule type" value="Genomic_DNA"/>
</dbReference>
<proteinExistence type="inferred from homology"/>
<dbReference type="GO" id="GO:0072527">
    <property type="term" value="P:pyrimidine-containing compound metabolic process"/>
    <property type="evidence" value="ECO:0007669"/>
    <property type="project" value="UniProtKB-ARBA"/>
</dbReference>
<dbReference type="OrthoDB" id="9795347at2"/>
<dbReference type="InterPro" id="IPR050202">
    <property type="entry name" value="Cyt/Deoxycyt_deaminase"/>
</dbReference>
<feature type="domain" description="CMP/dCMP-type deaminase" evidence="2">
    <location>
        <begin position="4"/>
        <end position="138"/>
    </location>
</feature>
<organism evidence="3 4">
    <name type="scientific">Lichenibacterium ramalinae</name>
    <dbReference type="NCBI Taxonomy" id="2316527"/>
    <lineage>
        <taxon>Bacteria</taxon>
        <taxon>Pseudomonadati</taxon>
        <taxon>Pseudomonadota</taxon>
        <taxon>Alphaproteobacteria</taxon>
        <taxon>Hyphomicrobiales</taxon>
        <taxon>Lichenihabitantaceae</taxon>
        <taxon>Lichenibacterium</taxon>
    </lineage>
</organism>
<dbReference type="Proteomes" id="UP000289411">
    <property type="component" value="Unassembled WGS sequence"/>
</dbReference>
<name>A0A4Q2RBI3_9HYPH</name>
<sequence length="144" mass="14810">MLDPADRDLVAAARDAIRTRYRSGWHVVGAALRTRRGRVFTGVHLEASVGRIAVCAEAIALGRAATEAGDTDIAAIVAVYHADPGTHSAAPAIVAPCGMCREMIADYAPTARVILPGADGQGVAAAIGDLLPMRFARPGTAPAV</sequence>
<dbReference type="GO" id="GO:0004126">
    <property type="term" value="F:cytidine deaminase activity"/>
    <property type="evidence" value="ECO:0007669"/>
    <property type="project" value="TreeGrafter"/>
</dbReference>
<dbReference type="GO" id="GO:0005829">
    <property type="term" value="C:cytosol"/>
    <property type="evidence" value="ECO:0007669"/>
    <property type="project" value="TreeGrafter"/>
</dbReference>
<reference evidence="3 4" key="2">
    <citation type="submission" date="2019-02" db="EMBL/GenBank/DDBJ databases">
        <title>'Lichenibacterium ramalinii' gen. nov. sp. nov., 'Lichenibacterium minor' gen. nov. sp. nov.</title>
        <authorList>
            <person name="Pankratov T."/>
        </authorList>
    </citation>
    <scope>NUCLEOTIDE SEQUENCE [LARGE SCALE GENOMIC DNA]</scope>
    <source>
        <strain evidence="3 4">RmlP001</strain>
    </source>
</reference>
<accession>A0A4Q2RBI3</accession>
<comment type="similarity">
    <text evidence="1">Belongs to the cytidine and deoxycytidylate deaminase family.</text>
</comment>
<dbReference type="PROSITE" id="PS51747">
    <property type="entry name" value="CYT_DCMP_DEAMINASES_2"/>
    <property type="match status" value="1"/>
</dbReference>